<sequence length="399" mass="43082">MAMTSYDDPTTFRGQLQRGRGVAARRAASVPGAGDAVYECVIVDPRWDRQVETRDVYLAALVRELALPLVPLEQHLAAFDGDDPDDVGLLLDVLALLASAGAPDAVEVMRHYVRNGKHWNAAVNALAFVDAAEAPGVRDDLIDEAVACRTDDELQEVVDTGDDSWMRGLLERDLRIRGFYDDGDESRHPAKAAGAGCRQWLRTIAEAPRNELLQQVTQGSCSRRWALEELGRRGDGSVLDLIEDPSLHNPAGWIPGAPQALGHLGAAAVPRARLWLSRQDVTAELGLRVLAGSGDYTDVPVLVAALRNALDDESWCFAEIPAEGLGRLQVSEALPLLSAAWEQTAHSYARGPFLTALHRCVPEAAQTTAAADEGLSDCEPTVREIAQDLGEMWGVTACS</sequence>
<comment type="caution">
    <text evidence="1">The sequence shown here is derived from an EMBL/GenBank/DDBJ whole genome shotgun (WGS) entry which is preliminary data.</text>
</comment>
<keyword evidence="2" id="KW-1185">Reference proteome</keyword>
<reference evidence="1 2" key="1">
    <citation type="journal article" date="2019" name="Int. J. Syst. Evol. Microbiol.">
        <title>The Global Catalogue of Microorganisms (GCM) 10K type strain sequencing project: providing services to taxonomists for standard genome sequencing and annotation.</title>
        <authorList>
            <consortium name="The Broad Institute Genomics Platform"/>
            <consortium name="The Broad Institute Genome Sequencing Center for Infectious Disease"/>
            <person name="Wu L."/>
            <person name="Ma J."/>
        </authorList>
    </citation>
    <scope>NUCLEOTIDE SEQUENCE [LARGE SCALE GENOMIC DNA]</scope>
    <source>
        <strain evidence="1 2">JCM 16013</strain>
    </source>
</reference>
<dbReference type="Proteomes" id="UP001499854">
    <property type="component" value="Unassembled WGS sequence"/>
</dbReference>
<gene>
    <name evidence="1" type="ORF">GCM10009838_68260</name>
</gene>
<evidence type="ECO:0000313" key="2">
    <source>
        <dbReference type="Proteomes" id="UP001499854"/>
    </source>
</evidence>
<evidence type="ECO:0008006" key="3">
    <source>
        <dbReference type="Google" id="ProtNLM"/>
    </source>
</evidence>
<name>A0ABN2SXI2_9ACTN</name>
<proteinExistence type="predicted"/>
<evidence type="ECO:0000313" key="1">
    <source>
        <dbReference type="EMBL" id="GAA1994313.1"/>
    </source>
</evidence>
<protein>
    <recommendedName>
        <fullName evidence="3">HEAT repeat domain-containing protein</fullName>
    </recommendedName>
</protein>
<accession>A0ABN2SXI2</accession>
<dbReference type="EMBL" id="BAAAQM010000051">
    <property type="protein sequence ID" value="GAA1994313.1"/>
    <property type="molecule type" value="Genomic_DNA"/>
</dbReference>
<organism evidence="1 2">
    <name type="scientific">Catenulispora subtropica</name>
    <dbReference type="NCBI Taxonomy" id="450798"/>
    <lineage>
        <taxon>Bacteria</taxon>
        <taxon>Bacillati</taxon>
        <taxon>Actinomycetota</taxon>
        <taxon>Actinomycetes</taxon>
        <taxon>Catenulisporales</taxon>
        <taxon>Catenulisporaceae</taxon>
        <taxon>Catenulispora</taxon>
    </lineage>
</organism>